<dbReference type="SUPFAM" id="SSF50037">
    <property type="entry name" value="C-terminal domain of transcriptional repressors"/>
    <property type="match status" value="1"/>
</dbReference>
<dbReference type="RefSeq" id="WP_126724803.1">
    <property type="nucleotide sequence ID" value="NZ_RYZH01000012.1"/>
</dbReference>
<sequence length="78" mass="8015">MTTTARLSDLTVGQSARVVAVDATGDAGVRAMEMGLIPGTEVTLVAVAPLGDPLVFELRGYRLSLRKAEAAGVEVSVS</sequence>
<accession>A0A432MM08</accession>
<feature type="domain" description="Ferrous iron transporter FeoA-like" evidence="2">
    <location>
        <begin position="5"/>
        <end position="77"/>
    </location>
</feature>
<comment type="caution">
    <text evidence="3">The sequence shown here is derived from an EMBL/GenBank/DDBJ whole genome shotgun (WGS) entry which is preliminary data.</text>
</comment>
<dbReference type="SMART" id="SM00899">
    <property type="entry name" value="FeoA"/>
    <property type="match status" value="1"/>
</dbReference>
<dbReference type="AlphaFoldDB" id="A0A432MM08"/>
<protein>
    <submittedName>
        <fullName evidence="3">Ferrous iron transport protein A</fullName>
    </submittedName>
</protein>
<dbReference type="InterPro" id="IPR052713">
    <property type="entry name" value="FeoA"/>
</dbReference>
<evidence type="ECO:0000313" key="4">
    <source>
        <dbReference type="Proteomes" id="UP000280296"/>
    </source>
</evidence>
<dbReference type="InterPro" id="IPR007167">
    <property type="entry name" value="Fe-transptr_FeoA-like"/>
</dbReference>
<dbReference type="InterPro" id="IPR038157">
    <property type="entry name" value="FeoA_core_dom"/>
</dbReference>
<dbReference type="Proteomes" id="UP000280296">
    <property type="component" value="Unassembled WGS sequence"/>
</dbReference>
<dbReference type="PANTHER" id="PTHR42954">
    <property type="entry name" value="FE(2+) TRANSPORT PROTEIN A"/>
    <property type="match status" value="1"/>
</dbReference>
<reference evidence="3 4" key="1">
    <citation type="submission" date="2018-12" db="EMBL/GenBank/DDBJ databases">
        <authorList>
            <person name="Toschakov S.V."/>
        </authorList>
    </citation>
    <scope>NUCLEOTIDE SEQUENCE [LARGE SCALE GENOMIC DNA]</scope>
    <source>
        <strain evidence="3 4">GM2012</strain>
    </source>
</reference>
<dbReference type="EMBL" id="RYZH01000012">
    <property type="protein sequence ID" value="RUL88289.1"/>
    <property type="molecule type" value="Genomic_DNA"/>
</dbReference>
<evidence type="ECO:0000256" key="1">
    <source>
        <dbReference type="ARBA" id="ARBA00023004"/>
    </source>
</evidence>
<proteinExistence type="predicted"/>
<gene>
    <name evidence="3" type="ORF">TsocGM_08110</name>
</gene>
<evidence type="ECO:0000313" key="3">
    <source>
        <dbReference type="EMBL" id="RUL88289.1"/>
    </source>
</evidence>
<evidence type="ECO:0000259" key="2">
    <source>
        <dbReference type="SMART" id="SM00899"/>
    </source>
</evidence>
<dbReference type="Gene3D" id="2.30.30.90">
    <property type="match status" value="1"/>
</dbReference>
<name>A0A432MM08_9BACT</name>
<keyword evidence="4" id="KW-1185">Reference proteome</keyword>
<organism evidence="3 4">
    <name type="scientific">Tautonia sociabilis</name>
    <dbReference type="NCBI Taxonomy" id="2080755"/>
    <lineage>
        <taxon>Bacteria</taxon>
        <taxon>Pseudomonadati</taxon>
        <taxon>Planctomycetota</taxon>
        <taxon>Planctomycetia</taxon>
        <taxon>Isosphaerales</taxon>
        <taxon>Isosphaeraceae</taxon>
        <taxon>Tautonia</taxon>
    </lineage>
</organism>
<dbReference type="OrthoDB" id="9811076at2"/>
<keyword evidence="1" id="KW-0408">Iron</keyword>
<dbReference type="PANTHER" id="PTHR42954:SF2">
    <property type="entry name" value="FE(2+) TRANSPORT PROTEIN A"/>
    <property type="match status" value="1"/>
</dbReference>
<reference evidence="3 4" key="2">
    <citation type="submission" date="2019-01" db="EMBL/GenBank/DDBJ databases">
        <title>Tautonia sociabilis, a novel thermotolerant planctomycete of Isosphaeraceae family, isolated from a 4000 m deep subterranean habitat.</title>
        <authorList>
            <person name="Kovaleva O.L."/>
            <person name="Elcheninov A.G."/>
            <person name="Van Heerden E."/>
            <person name="Toshchakov S.V."/>
            <person name="Novikov A."/>
            <person name="Bonch-Osmolovskaya E.A."/>
            <person name="Kublanov I.V."/>
        </authorList>
    </citation>
    <scope>NUCLEOTIDE SEQUENCE [LARGE SCALE GENOMIC DNA]</scope>
    <source>
        <strain evidence="3 4">GM2012</strain>
    </source>
</reference>
<dbReference type="GO" id="GO:0046914">
    <property type="term" value="F:transition metal ion binding"/>
    <property type="evidence" value="ECO:0007669"/>
    <property type="project" value="InterPro"/>
</dbReference>
<dbReference type="InterPro" id="IPR008988">
    <property type="entry name" value="Transcriptional_repressor_C"/>
</dbReference>
<dbReference type="Pfam" id="PF04023">
    <property type="entry name" value="FeoA"/>
    <property type="match status" value="1"/>
</dbReference>